<dbReference type="InterPro" id="IPR001647">
    <property type="entry name" value="HTH_TetR"/>
</dbReference>
<dbReference type="Pfam" id="PF00440">
    <property type="entry name" value="TetR_N"/>
    <property type="match status" value="1"/>
</dbReference>
<dbReference type="Proteomes" id="UP000269041">
    <property type="component" value="Unassembled WGS sequence"/>
</dbReference>
<dbReference type="Pfam" id="PF08362">
    <property type="entry name" value="TetR_C_3"/>
    <property type="match status" value="1"/>
</dbReference>
<evidence type="ECO:0000259" key="3">
    <source>
        <dbReference type="PROSITE" id="PS50977"/>
    </source>
</evidence>
<dbReference type="EMBL" id="RSFA01000002">
    <property type="protein sequence ID" value="RSD32898.1"/>
    <property type="molecule type" value="Genomic_DNA"/>
</dbReference>
<dbReference type="AlphaFoldDB" id="A0A3R9F9I0"/>
<evidence type="ECO:0000256" key="1">
    <source>
        <dbReference type="ARBA" id="ARBA00023125"/>
    </source>
</evidence>
<comment type="caution">
    <text evidence="4">The sequence shown here is derived from an EMBL/GenBank/DDBJ whole genome shotgun (WGS) entry which is preliminary data.</text>
</comment>
<dbReference type="InterPro" id="IPR009057">
    <property type="entry name" value="Homeodomain-like_sf"/>
</dbReference>
<dbReference type="PRINTS" id="PR00455">
    <property type="entry name" value="HTHTETR"/>
</dbReference>
<dbReference type="Gene3D" id="1.10.10.60">
    <property type="entry name" value="Homeodomain-like"/>
    <property type="match status" value="1"/>
</dbReference>
<protein>
    <submittedName>
        <fullName evidence="4">TetR family transcriptional regulator</fullName>
    </submittedName>
</protein>
<keyword evidence="5" id="KW-1185">Reference proteome</keyword>
<evidence type="ECO:0000256" key="2">
    <source>
        <dbReference type="PROSITE-ProRule" id="PRU00335"/>
    </source>
</evidence>
<evidence type="ECO:0000313" key="5">
    <source>
        <dbReference type="Proteomes" id="UP000269041"/>
    </source>
</evidence>
<sequence>MISTSFQLAPKTSKETKLSSARVATQANIQRAAEGVFAEFGYKGATMERIAQQSGMSKQNLLYYFSSKDLLYRTVLQNIVDTWLERMVFAEQKNATPEQLIEQYIRGKLQLSHDNPDASKVFAQEIISGAPIIRDYLKVHLEPLFNRNIKLVEGWVDEGRLRRTEPDHLFIAIWAMTQTYADFATQIELVLDKQKLEQPDFDLAAKFLTDMVLNGILASK</sequence>
<keyword evidence="1 2" id="KW-0238">DNA-binding</keyword>
<dbReference type="GO" id="GO:0045892">
    <property type="term" value="P:negative regulation of DNA-templated transcription"/>
    <property type="evidence" value="ECO:0007669"/>
    <property type="project" value="InterPro"/>
</dbReference>
<dbReference type="OrthoDB" id="6860332at2"/>
<gene>
    <name evidence="4" type="ORF">EJA03_01190</name>
</gene>
<dbReference type="InterPro" id="IPR013573">
    <property type="entry name" value="Tscrpt_reg_YcdC_C"/>
</dbReference>
<organism evidence="4 5">
    <name type="scientific">Vibrio pectenicida</name>
    <dbReference type="NCBI Taxonomy" id="62763"/>
    <lineage>
        <taxon>Bacteria</taxon>
        <taxon>Pseudomonadati</taxon>
        <taxon>Pseudomonadota</taxon>
        <taxon>Gammaproteobacteria</taxon>
        <taxon>Vibrionales</taxon>
        <taxon>Vibrionaceae</taxon>
        <taxon>Vibrio</taxon>
    </lineage>
</organism>
<accession>A0A3R9F9I0</accession>
<proteinExistence type="predicted"/>
<dbReference type="Gene3D" id="1.10.357.10">
    <property type="entry name" value="Tetracycline Repressor, domain 2"/>
    <property type="match status" value="1"/>
</dbReference>
<dbReference type="InterPro" id="IPR036271">
    <property type="entry name" value="Tet_transcr_reg_TetR-rel_C_sf"/>
</dbReference>
<dbReference type="RefSeq" id="WP_125319420.1">
    <property type="nucleotide sequence ID" value="NZ_AP024889.1"/>
</dbReference>
<name>A0A3R9F9I0_9VIBR</name>
<dbReference type="GO" id="GO:0003677">
    <property type="term" value="F:DNA binding"/>
    <property type="evidence" value="ECO:0007669"/>
    <property type="project" value="UniProtKB-UniRule"/>
</dbReference>
<dbReference type="SUPFAM" id="SSF48498">
    <property type="entry name" value="Tetracyclin repressor-like, C-terminal domain"/>
    <property type="match status" value="1"/>
</dbReference>
<dbReference type="PANTHER" id="PTHR30328">
    <property type="entry name" value="TRANSCRIPTIONAL REPRESSOR"/>
    <property type="match status" value="1"/>
</dbReference>
<dbReference type="InterPro" id="IPR050109">
    <property type="entry name" value="HTH-type_TetR-like_transc_reg"/>
</dbReference>
<dbReference type="PANTHER" id="PTHR30328:SF54">
    <property type="entry name" value="HTH-TYPE TRANSCRIPTIONAL REPRESSOR SCO4008"/>
    <property type="match status" value="1"/>
</dbReference>
<reference evidence="4 5" key="1">
    <citation type="submission" date="2018-12" db="EMBL/GenBank/DDBJ databases">
        <title>Genomic taxonomy of the Vibrionaceae family.</title>
        <authorList>
            <person name="Gomez-Gil B."/>
            <person name="Enciso-Ibarra K."/>
        </authorList>
    </citation>
    <scope>NUCLEOTIDE SEQUENCE [LARGE SCALE GENOMIC DNA]</scope>
    <source>
        <strain evidence="4 5">CAIM 594</strain>
    </source>
</reference>
<feature type="domain" description="HTH tetR-type" evidence="3">
    <location>
        <begin position="23"/>
        <end position="83"/>
    </location>
</feature>
<feature type="DNA-binding region" description="H-T-H motif" evidence="2">
    <location>
        <begin position="46"/>
        <end position="65"/>
    </location>
</feature>
<dbReference type="SUPFAM" id="SSF46689">
    <property type="entry name" value="Homeodomain-like"/>
    <property type="match status" value="1"/>
</dbReference>
<evidence type="ECO:0000313" key="4">
    <source>
        <dbReference type="EMBL" id="RSD32898.1"/>
    </source>
</evidence>
<dbReference type="PROSITE" id="PS50977">
    <property type="entry name" value="HTH_TETR_2"/>
    <property type="match status" value="1"/>
</dbReference>